<sequence length="305" mass="34223">MFQQELCRPSGLRRNKHLEPQEAHRTSTKGTRRRGGKARETHTMLSHSNLMKERKQQAAAIVKAVQGSELNGLDLGKKMSIPQDIMLEELSVLSNRGAQLFKMRQRRSDKYTFENFPYSLKAQIKNVGGTQDGTMANMFLEAGQQLAPMTPPNTPDPRSPPNPNNIAPGYSGPLKEIPPEKFNTTAVPKYYQSPWQEAIGNDPELLAALYPKLPIPEQALLADYKSFNRAAMPFGGFEKASRLVTFRLPKIDLSPLNDPAFALMLNPLRYRRSFNRMAQGWTGEYTPIVLISQLADPTAPETEDL</sequence>
<evidence type="ECO:0000256" key="2">
    <source>
        <dbReference type="ARBA" id="ARBA00022553"/>
    </source>
</evidence>
<evidence type="ECO:0000313" key="5">
    <source>
        <dbReference type="Proteomes" id="UP001066276"/>
    </source>
</evidence>
<gene>
    <name evidence="4" type="ORF">NDU88_001796</name>
</gene>
<feature type="region of interest" description="Disordered" evidence="3">
    <location>
        <begin position="1"/>
        <end position="39"/>
    </location>
</feature>
<proteinExistence type="inferred from homology"/>
<dbReference type="GO" id="GO:0051373">
    <property type="term" value="F:FATZ binding"/>
    <property type="evidence" value="ECO:0007669"/>
    <property type="project" value="TreeGrafter"/>
</dbReference>
<evidence type="ECO:0008006" key="6">
    <source>
        <dbReference type="Google" id="ProtNLM"/>
    </source>
</evidence>
<dbReference type="Pfam" id="PF05556">
    <property type="entry name" value="Calsarcin"/>
    <property type="match status" value="1"/>
</dbReference>
<dbReference type="GO" id="GO:0031433">
    <property type="term" value="F:telethonin binding"/>
    <property type="evidence" value="ECO:0007669"/>
    <property type="project" value="TreeGrafter"/>
</dbReference>
<protein>
    <recommendedName>
        <fullName evidence="6">Myozenin 2</fullName>
    </recommendedName>
</protein>
<comment type="caution">
    <text evidence="4">The sequence shown here is derived from an EMBL/GenBank/DDBJ whole genome shotgun (WGS) entry which is preliminary data.</text>
</comment>
<evidence type="ECO:0000256" key="1">
    <source>
        <dbReference type="ARBA" id="ARBA00009126"/>
    </source>
</evidence>
<dbReference type="PANTHER" id="PTHR15941:SF9">
    <property type="entry name" value="MYOZENIN-2"/>
    <property type="match status" value="1"/>
</dbReference>
<feature type="compositionally biased region" description="Basic residues" evidence="3">
    <location>
        <begin position="26"/>
        <end position="36"/>
    </location>
</feature>
<organism evidence="4 5">
    <name type="scientific">Pleurodeles waltl</name>
    <name type="common">Iberian ribbed newt</name>
    <dbReference type="NCBI Taxonomy" id="8319"/>
    <lineage>
        <taxon>Eukaryota</taxon>
        <taxon>Metazoa</taxon>
        <taxon>Chordata</taxon>
        <taxon>Craniata</taxon>
        <taxon>Vertebrata</taxon>
        <taxon>Euteleostomi</taxon>
        <taxon>Amphibia</taxon>
        <taxon>Batrachia</taxon>
        <taxon>Caudata</taxon>
        <taxon>Salamandroidea</taxon>
        <taxon>Salamandridae</taxon>
        <taxon>Pleurodelinae</taxon>
        <taxon>Pleurodeles</taxon>
    </lineage>
</organism>
<dbReference type="InterPro" id="IPR008438">
    <property type="entry name" value="MYOZ"/>
</dbReference>
<feature type="compositionally biased region" description="Pro residues" evidence="3">
    <location>
        <begin position="149"/>
        <end position="163"/>
    </location>
</feature>
<dbReference type="PANTHER" id="PTHR15941">
    <property type="entry name" value="MYOZENIN"/>
    <property type="match status" value="1"/>
</dbReference>
<comment type="similarity">
    <text evidence="1">Belongs to the myozenin family.</text>
</comment>
<reference evidence="4" key="1">
    <citation type="journal article" date="2022" name="bioRxiv">
        <title>Sequencing and chromosome-scale assembly of the giantPleurodeles waltlgenome.</title>
        <authorList>
            <person name="Brown T."/>
            <person name="Elewa A."/>
            <person name="Iarovenko S."/>
            <person name="Subramanian E."/>
            <person name="Araus A.J."/>
            <person name="Petzold A."/>
            <person name="Susuki M."/>
            <person name="Suzuki K.-i.T."/>
            <person name="Hayashi T."/>
            <person name="Toyoda A."/>
            <person name="Oliveira C."/>
            <person name="Osipova E."/>
            <person name="Leigh N.D."/>
            <person name="Simon A."/>
            <person name="Yun M.H."/>
        </authorList>
    </citation>
    <scope>NUCLEOTIDE SEQUENCE</scope>
    <source>
        <strain evidence="4">20211129_DDA</strain>
        <tissue evidence="4">Liver</tissue>
    </source>
</reference>
<evidence type="ECO:0000256" key="3">
    <source>
        <dbReference type="SAM" id="MobiDB-lite"/>
    </source>
</evidence>
<dbReference type="GO" id="GO:0003779">
    <property type="term" value="F:actin binding"/>
    <property type="evidence" value="ECO:0007669"/>
    <property type="project" value="TreeGrafter"/>
</dbReference>
<dbReference type="GO" id="GO:0015629">
    <property type="term" value="C:actin cytoskeleton"/>
    <property type="evidence" value="ECO:0007669"/>
    <property type="project" value="TreeGrafter"/>
</dbReference>
<keyword evidence="5" id="KW-1185">Reference proteome</keyword>
<accession>A0AAV7W098</accession>
<evidence type="ECO:0000313" key="4">
    <source>
        <dbReference type="EMBL" id="KAJ1206391.1"/>
    </source>
</evidence>
<feature type="region of interest" description="Disordered" evidence="3">
    <location>
        <begin position="148"/>
        <end position="168"/>
    </location>
</feature>
<dbReference type="GO" id="GO:0030018">
    <property type="term" value="C:Z disc"/>
    <property type="evidence" value="ECO:0007669"/>
    <property type="project" value="InterPro"/>
</dbReference>
<dbReference type="Proteomes" id="UP001066276">
    <property type="component" value="Chromosome 1_2"/>
</dbReference>
<dbReference type="AlphaFoldDB" id="A0AAV7W098"/>
<dbReference type="EMBL" id="JANPWB010000002">
    <property type="protein sequence ID" value="KAJ1206391.1"/>
    <property type="molecule type" value="Genomic_DNA"/>
</dbReference>
<name>A0AAV7W098_PLEWA</name>
<keyword evidence="2" id="KW-0597">Phosphoprotein</keyword>